<protein>
    <submittedName>
        <fullName evidence="4">Aldolase</fullName>
    </submittedName>
</protein>
<dbReference type="AlphaFoldDB" id="A0A3S5Y1T1"/>
<reference evidence="4" key="1">
    <citation type="journal article" date="2010" name="PLoS Genet.">
        <title>The genome of a pathogenic rhodococcus: cooptive virulence underpinned by key gene acquisitions.</title>
        <authorList>
            <person name="Letek M."/>
            <person name="Gonzalez P."/>
            <person name="Macarthur I."/>
            <person name="Rodriguez H."/>
            <person name="Freeman T.C."/>
            <person name="Valero-Rello A."/>
            <person name="Blanco M."/>
            <person name="Buckley T."/>
            <person name="Cherevach I."/>
            <person name="Fahey R."/>
            <person name="Hapeshi A."/>
            <person name="Holdstock J."/>
            <person name="Leadon D."/>
            <person name="Navas J."/>
            <person name="Ocampo A."/>
            <person name="Quail M.A."/>
            <person name="Sanders M."/>
            <person name="Scortti M.M."/>
            <person name="Prescott J.F."/>
            <person name="Fogarty U."/>
            <person name="Meijer W.G."/>
            <person name="Parkhill J."/>
            <person name="Bentley S.D."/>
            <person name="Vazquez-Boland J.A."/>
        </authorList>
    </citation>
    <scope>NUCLEOTIDE SEQUENCE [LARGE SCALE GENOMIC DNA]</scope>
    <source>
        <strain evidence="4 5">103S</strain>
    </source>
</reference>
<dbReference type="InterPro" id="IPR036409">
    <property type="entry name" value="Aldolase_II/adducin_N_sf"/>
</dbReference>
<dbReference type="GO" id="GO:0005829">
    <property type="term" value="C:cytosol"/>
    <property type="evidence" value="ECO:0007669"/>
    <property type="project" value="TreeGrafter"/>
</dbReference>
<dbReference type="SUPFAM" id="SSF53639">
    <property type="entry name" value="AraD/HMP-PK domain-like"/>
    <property type="match status" value="1"/>
</dbReference>
<dbReference type="Gene3D" id="3.40.225.10">
    <property type="entry name" value="Class II aldolase/adducin N-terminal domain"/>
    <property type="match status" value="1"/>
</dbReference>
<name>A0A3S5Y1T1_RHOH1</name>
<evidence type="ECO:0000313" key="5">
    <source>
        <dbReference type="Proteomes" id="UP000006892"/>
    </source>
</evidence>
<gene>
    <name evidence="4" type="ordered locus">REQ_03610</name>
</gene>
<dbReference type="SMART" id="SM01007">
    <property type="entry name" value="Aldolase_II"/>
    <property type="match status" value="1"/>
</dbReference>
<keyword evidence="2" id="KW-0456">Lyase</keyword>
<dbReference type="Pfam" id="PF00596">
    <property type="entry name" value="Aldolase_II"/>
    <property type="match status" value="1"/>
</dbReference>
<sequence>MTSPGAFTELRASVADTARQVAARGLVLGSAGNVSVRDGDAVAVTASGVHLIDATVDEVTVVHLDGHVIEGGLRPTTELEMHLGIYRSTSNSSVVHAHSTSTVALSLVTDELPPVHYQQLLLGGAIPVVPFAAFGSEQLATSTVEALAHHNAAILAHHGSVAVGQSPTEALDRIVLLEWLCEVYLRAAAVRRPRALTPADLQAVVEMAIATQYGAKHRV</sequence>
<dbReference type="PANTHER" id="PTHR22789:SF0">
    <property type="entry name" value="3-OXO-TETRONATE 4-PHOSPHATE DECARBOXYLASE-RELATED"/>
    <property type="match status" value="1"/>
</dbReference>
<dbReference type="GO" id="GO:0019323">
    <property type="term" value="P:pentose catabolic process"/>
    <property type="evidence" value="ECO:0007669"/>
    <property type="project" value="TreeGrafter"/>
</dbReference>
<dbReference type="RefSeq" id="WP_013414631.1">
    <property type="nucleotide sequence ID" value="NC_014659.1"/>
</dbReference>
<evidence type="ECO:0000256" key="1">
    <source>
        <dbReference type="ARBA" id="ARBA00022723"/>
    </source>
</evidence>
<evidence type="ECO:0000256" key="2">
    <source>
        <dbReference type="ARBA" id="ARBA00023239"/>
    </source>
</evidence>
<dbReference type="Proteomes" id="UP001154400">
    <property type="component" value="Chromosome"/>
</dbReference>
<keyword evidence="1" id="KW-0479">Metal-binding</keyword>
<evidence type="ECO:0000313" key="4">
    <source>
        <dbReference type="EMBL" id="CBH46500.1"/>
    </source>
</evidence>
<dbReference type="PANTHER" id="PTHR22789">
    <property type="entry name" value="FUCULOSE PHOSPHATE ALDOLASE"/>
    <property type="match status" value="1"/>
</dbReference>
<feature type="domain" description="Class II aldolase/adducin N-terminal" evidence="3">
    <location>
        <begin position="12"/>
        <end position="185"/>
    </location>
</feature>
<dbReference type="EMBL" id="FN563149">
    <property type="protein sequence ID" value="CBH46500.1"/>
    <property type="molecule type" value="Genomic_DNA"/>
</dbReference>
<accession>A0A3S5Y1T1</accession>
<dbReference type="InterPro" id="IPR001303">
    <property type="entry name" value="Aldolase_II/adducin_N"/>
</dbReference>
<dbReference type="GO" id="GO:0016832">
    <property type="term" value="F:aldehyde-lyase activity"/>
    <property type="evidence" value="ECO:0007669"/>
    <property type="project" value="TreeGrafter"/>
</dbReference>
<dbReference type="GO" id="GO:0046872">
    <property type="term" value="F:metal ion binding"/>
    <property type="evidence" value="ECO:0007669"/>
    <property type="project" value="UniProtKB-KW"/>
</dbReference>
<dbReference type="KEGG" id="req:REQ_03610"/>
<proteinExistence type="predicted"/>
<evidence type="ECO:0000259" key="3">
    <source>
        <dbReference type="SMART" id="SM01007"/>
    </source>
</evidence>
<dbReference type="InterPro" id="IPR050197">
    <property type="entry name" value="Aldolase_class_II_sugar_metab"/>
</dbReference>
<organism evidence="4">
    <name type="scientific">Rhodococcus hoagii (strain 103S)</name>
    <name type="common">Rhodococcus equi</name>
    <dbReference type="NCBI Taxonomy" id="685727"/>
    <lineage>
        <taxon>Bacteria</taxon>
        <taxon>Bacillati</taxon>
        <taxon>Actinomycetota</taxon>
        <taxon>Actinomycetes</taxon>
        <taxon>Mycobacteriales</taxon>
        <taxon>Nocardiaceae</taxon>
        <taxon>Prescottella</taxon>
    </lineage>
</organism>